<proteinExistence type="predicted"/>
<dbReference type="EMBL" id="AP018365">
    <property type="protein sequence ID" value="BBA97922.1"/>
    <property type="molecule type" value="Genomic_DNA"/>
</dbReference>
<feature type="transmembrane region" description="Helical" evidence="2">
    <location>
        <begin position="52"/>
        <end position="71"/>
    </location>
</feature>
<dbReference type="Proteomes" id="UP000595703">
    <property type="component" value="Chromosome"/>
</dbReference>
<dbReference type="Pfam" id="PF13400">
    <property type="entry name" value="Tad"/>
    <property type="match status" value="1"/>
</dbReference>
<feature type="domain" description="Putative Flp pilus-assembly TadG-like N-terminal" evidence="3">
    <location>
        <begin position="50"/>
        <end position="97"/>
    </location>
</feature>
<name>A0A7U3USB7_9ACTN</name>
<keyword evidence="2" id="KW-1133">Transmembrane helix</keyword>
<reference evidence="4 5" key="2">
    <citation type="journal article" date="2011" name="J. Antibiot.">
        <title>Furaquinocins I and J: novel polyketide isoprenoid hybrid compounds from Streptomyces reveromyceticus SN-593.</title>
        <authorList>
            <person name="Panthee S."/>
            <person name="Takahashi S."/>
            <person name="Takagi H."/>
            <person name="Nogawa T."/>
            <person name="Oowada E."/>
            <person name="Uramoto M."/>
            <person name="Osada H."/>
        </authorList>
    </citation>
    <scope>NUCLEOTIDE SEQUENCE [LARGE SCALE GENOMIC DNA]</scope>
    <source>
        <strain evidence="4 5">SN-593</strain>
    </source>
</reference>
<evidence type="ECO:0000256" key="2">
    <source>
        <dbReference type="SAM" id="Phobius"/>
    </source>
</evidence>
<keyword evidence="2" id="KW-0812">Transmembrane</keyword>
<sequence>MSAAATETTDETTDRTVDETTDETTGRTAAVPAGRTLAARLRALRTDDRGSGAAAVVIFALVFMALAAFVVDGGLSIAKRERAADIAEQAARYAAQDIDTTALRDAQGNAQPVIDYQQCTARVQQFARDVDLPASDWRRAGCPTPPTGPDRVEVVVYVTYKPILGGFFYHNSITVEGRAEAVSITGAGN</sequence>
<dbReference type="InterPro" id="IPR028087">
    <property type="entry name" value="Tad_N"/>
</dbReference>
<evidence type="ECO:0000313" key="5">
    <source>
        <dbReference type="Proteomes" id="UP000595703"/>
    </source>
</evidence>
<reference evidence="4 5" key="3">
    <citation type="journal article" date="2011" name="Nat. Chem. Biol.">
        <title>Reveromycin A biosynthesis uses RevG and RevJ for stereospecific spiroacetal formation.</title>
        <authorList>
            <person name="Takahashi S."/>
            <person name="Toyoda A."/>
            <person name="Sekiyama Y."/>
            <person name="Takagi H."/>
            <person name="Nogawa T."/>
            <person name="Uramoto M."/>
            <person name="Suzuki R."/>
            <person name="Koshino H."/>
            <person name="Kumano T."/>
            <person name="Panthee S."/>
            <person name="Dairi T."/>
            <person name="Ishikawa J."/>
            <person name="Ikeda H."/>
            <person name="Sakaki Y."/>
            <person name="Osada H."/>
        </authorList>
    </citation>
    <scope>NUCLEOTIDE SEQUENCE [LARGE SCALE GENOMIC DNA]</scope>
    <source>
        <strain evidence="4 5">SN-593</strain>
    </source>
</reference>
<dbReference type="RefSeq" id="WP_202234148.1">
    <property type="nucleotide sequence ID" value="NZ_AP018365.1"/>
</dbReference>
<reference evidence="4 5" key="1">
    <citation type="journal article" date="2010" name="J. Bacteriol.">
        <title>Biochemical characterization of a novel indole prenyltransferase from Streptomyces sp. SN-593.</title>
        <authorList>
            <person name="Takahashi S."/>
            <person name="Takagi H."/>
            <person name="Toyoda A."/>
            <person name="Uramoto M."/>
            <person name="Nogawa T."/>
            <person name="Ueki M."/>
            <person name="Sakaki Y."/>
            <person name="Osada H."/>
        </authorList>
    </citation>
    <scope>NUCLEOTIDE SEQUENCE [LARGE SCALE GENOMIC DNA]</scope>
    <source>
        <strain evidence="4 5">SN-593</strain>
    </source>
</reference>
<dbReference type="KEGG" id="arev:RVR_3903"/>
<dbReference type="AlphaFoldDB" id="A0A7U3USB7"/>
<evidence type="ECO:0000313" key="4">
    <source>
        <dbReference type="EMBL" id="BBA97922.1"/>
    </source>
</evidence>
<feature type="region of interest" description="Disordered" evidence="1">
    <location>
        <begin position="1"/>
        <end position="29"/>
    </location>
</feature>
<accession>A0A7U3USB7</accession>
<evidence type="ECO:0000256" key="1">
    <source>
        <dbReference type="SAM" id="MobiDB-lite"/>
    </source>
</evidence>
<keyword evidence="5" id="KW-1185">Reference proteome</keyword>
<protein>
    <recommendedName>
        <fullName evidence="3">Putative Flp pilus-assembly TadG-like N-terminal domain-containing protein</fullName>
    </recommendedName>
</protein>
<evidence type="ECO:0000259" key="3">
    <source>
        <dbReference type="Pfam" id="PF13400"/>
    </source>
</evidence>
<gene>
    <name evidence="4" type="ORF">RVR_3903</name>
</gene>
<organism evidence="4 5">
    <name type="scientific">Actinacidiphila reveromycinica</name>
    <dbReference type="NCBI Taxonomy" id="659352"/>
    <lineage>
        <taxon>Bacteria</taxon>
        <taxon>Bacillati</taxon>
        <taxon>Actinomycetota</taxon>
        <taxon>Actinomycetes</taxon>
        <taxon>Kitasatosporales</taxon>
        <taxon>Streptomycetaceae</taxon>
        <taxon>Actinacidiphila</taxon>
    </lineage>
</organism>
<keyword evidence="2" id="KW-0472">Membrane</keyword>
<reference evidence="4 5" key="4">
    <citation type="journal article" date="2020" name="Sci. Rep.">
        <title>beta-carboline chemical signals induce reveromycin production through a LuxR family regulator in Streptomyces sp. SN-593.</title>
        <authorList>
            <person name="Panthee S."/>
            <person name="Kito N."/>
            <person name="Hayashi T."/>
            <person name="Shimizu T."/>
            <person name="Ishikawa J."/>
            <person name="Hamamoto H."/>
            <person name="Osada H."/>
            <person name="Takahashi S."/>
        </authorList>
    </citation>
    <scope>NUCLEOTIDE SEQUENCE [LARGE SCALE GENOMIC DNA]</scope>
    <source>
        <strain evidence="4 5">SN-593</strain>
    </source>
</reference>